<accession>A0A6J5S4V8</accession>
<proteinExistence type="predicted"/>
<name>A0A6J5S4V8_9CAUD</name>
<dbReference type="EMBL" id="LR797323">
    <property type="protein sequence ID" value="CAB4202404.1"/>
    <property type="molecule type" value="Genomic_DNA"/>
</dbReference>
<protein>
    <submittedName>
        <fullName evidence="1">Uncharacterized protein</fullName>
    </submittedName>
</protein>
<organism evidence="1">
    <name type="scientific">uncultured Caudovirales phage</name>
    <dbReference type="NCBI Taxonomy" id="2100421"/>
    <lineage>
        <taxon>Viruses</taxon>
        <taxon>Duplodnaviria</taxon>
        <taxon>Heunggongvirae</taxon>
        <taxon>Uroviricota</taxon>
        <taxon>Caudoviricetes</taxon>
        <taxon>Peduoviridae</taxon>
        <taxon>Maltschvirus</taxon>
        <taxon>Maltschvirus maltsch</taxon>
    </lineage>
</organism>
<reference evidence="1" key="1">
    <citation type="submission" date="2020-05" db="EMBL/GenBank/DDBJ databases">
        <authorList>
            <person name="Chiriac C."/>
            <person name="Salcher M."/>
            <person name="Ghai R."/>
            <person name="Kavagutti S V."/>
        </authorList>
    </citation>
    <scope>NUCLEOTIDE SEQUENCE</scope>
</reference>
<evidence type="ECO:0000313" key="1">
    <source>
        <dbReference type="EMBL" id="CAB4202404.1"/>
    </source>
</evidence>
<gene>
    <name evidence="1" type="ORF">UFOVP1369_14</name>
</gene>
<sequence>MPNINTVSNEDRATEMLEEARGVVEKYFYLLRDEVLDSDQLFEMRIALQDATDTISIACRHIEQYQREVEATEGVAE</sequence>